<dbReference type="Pfam" id="PF00593">
    <property type="entry name" value="TonB_dep_Rec_b-barrel"/>
    <property type="match status" value="1"/>
</dbReference>
<dbReference type="CDD" id="cd01347">
    <property type="entry name" value="ligand_gated_channel"/>
    <property type="match status" value="1"/>
</dbReference>
<comment type="similarity">
    <text evidence="2 14 15">Belongs to the TonB-dependent receptor family.</text>
</comment>
<evidence type="ECO:0000256" key="8">
    <source>
        <dbReference type="ARBA" id="ARBA00023004"/>
    </source>
</evidence>
<evidence type="ECO:0000313" key="20">
    <source>
        <dbReference type="EMBL" id="MBF8178888.1"/>
    </source>
</evidence>
<feature type="region of interest" description="Disordered" evidence="16">
    <location>
        <begin position="28"/>
        <end position="48"/>
    </location>
</feature>
<evidence type="ECO:0000256" key="1">
    <source>
        <dbReference type="ARBA" id="ARBA00004571"/>
    </source>
</evidence>
<keyword evidence="12 20" id="KW-0675">Receptor</keyword>
<evidence type="ECO:0000259" key="18">
    <source>
        <dbReference type="Pfam" id="PF00593"/>
    </source>
</evidence>
<organism evidence="20 21">
    <name type="scientific">Herminiimonas contaminans</name>
    <dbReference type="NCBI Taxonomy" id="1111140"/>
    <lineage>
        <taxon>Bacteria</taxon>
        <taxon>Pseudomonadati</taxon>
        <taxon>Pseudomonadota</taxon>
        <taxon>Betaproteobacteria</taxon>
        <taxon>Burkholderiales</taxon>
        <taxon>Oxalobacteraceae</taxon>
        <taxon>Herminiimonas</taxon>
    </lineage>
</organism>
<dbReference type="InterPro" id="IPR037066">
    <property type="entry name" value="Plug_dom_sf"/>
</dbReference>
<feature type="domain" description="TonB-dependent receptor plug" evidence="19">
    <location>
        <begin position="81"/>
        <end position="177"/>
    </location>
</feature>
<proteinExistence type="inferred from homology"/>
<comment type="subcellular location">
    <subcellularLocation>
        <location evidence="1 14">Cell outer membrane</location>
        <topology evidence="1 14">Multi-pass membrane protein</topology>
    </subcellularLocation>
</comment>
<dbReference type="InterPro" id="IPR039426">
    <property type="entry name" value="TonB-dep_rcpt-like"/>
</dbReference>
<dbReference type="Pfam" id="PF07715">
    <property type="entry name" value="Plug"/>
    <property type="match status" value="1"/>
</dbReference>
<keyword evidence="9" id="KW-0406">Ion transport</keyword>
<sequence>MHPIHLHLKTRRIVLAVTLACVHIAATAQSSTPPSSDKEAEEKNKVPHQILPSVNVSPDVLDHDDARIKTVSTATKTAMKIKDIPQTIDTLEMSKSKVYGQNDLSVLLDGTPGIDTSYDTRGDGITIRGFEASSGDIYRDGTRASGQIRRSTANVERIEILKGPASVLYGRGQGGGVVNLVSKQANFDSPSSVGLRGGSWKNRGTTIDLNRIITPNLAARLTVDYEEANSFRRGIANQNKMISPSILYDNKRGFTWLAQYTYDKVWRRPDRGPSFDRLPPGVDFRTAYAHPQDYIEDEMQMLRSVLSYDFGNDWSLKWTSALHEASQNFDNLYAGTYNAGTRQLTFTRVWQEADNTSLTNSFDLAGKFRTGGIKHDVLLGLEFTKENRNPSFTTAPASGSNPSRYPYGVDPYNPVWTHDKTATGPYTTANRHKADASALYLQDLIEITPQWKVLAGLRFDRFTFNSLNLIKNEQREYSGNTVSPRVGLIWQPVEAHSIYLSYSKNFAPYGGRGMISVATGSSAIYDSEPQYSRQIETGIKSDWLNGNLSSQLAVYSMEKYNIRYQPDAINDPYTWATGRQERSRGIEASLTGKLAQTWYIRSGIGLQEAEITKNLADPTLVGNQKSGIARKNGNAFLRYVPTANWYGETGVTYRGPTYANDDNKVRRSGYTRWDASVGYRALPWTVTLAVTNLTDKRYWRSTSMPGAPRNFLLSVNRLF</sequence>
<evidence type="ECO:0000256" key="11">
    <source>
        <dbReference type="ARBA" id="ARBA00023136"/>
    </source>
</evidence>
<dbReference type="Proteomes" id="UP000657372">
    <property type="component" value="Unassembled WGS sequence"/>
</dbReference>
<keyword evidence="8" id="KW-0408">Iron</keyword>
<dbReference type="RefSeq" id="WP_195876075.1">
    <property type="nucleotide sequence ID" value="NZ_JADOEL010000013.1"/>
</dbReference>
<keyword evidence="11 14" id="KW-0472">Membrane</keyword>
<dbReference type="InterPro" id="IPR000531">
    <property type="entry name" value="Beta-barrel_TonB"/>
</dbReference>
<dbReference type="InterPro" id="IPR036942">
    <property type="entry name" value="Beta-barrel_TonB_sf"/>
</dbReference>
<dbReference type="PANTHER" id="PTHR32552:SF68">
    <property type="entry name" value="FERRICHROME OUTER MEMBRANE TRANSPORTER_PHAGE RECEPTOR"/>
    <property type="match status" value="1"/>
</dbReference>
<keyword evidence="5" id="KW-0410">Iron transport</keyword>
<evidence type="ECO:0000256" key="9">
    <source>
        <dbReference type="ARBA" id="ARBA00023065"/>
    </source>
</evidence>
<keyword evidence="6 14" id="KW-0812">Transmembrane</keyword>
<dbReference type="InterPro" id="IPR010105">
    <property type="entry name" value="TonB_sidphr_rcpt"/>
</dbReference>
<dbReference type="PROSITE" id="PS52016">
    <property type="entry name" value="TONB_DEPENDENT_REC_3"/>
    <property type="match status" value="1"/>
</dbReference>
<evidence type="ECO:0000256" key="3">
    <source>
        <dbReference type="ARBA" id="ARBA00022448"/>
    </source>
</evidence>
<feature type="domain" description="TonB-dependent receptor-like beta-barrel" evidence="18">
    <location>
        <begin position="259"/>
        <end position="693"/>
    </location>
</feature>
<protein>
    <submittedName>
        <fullName evidence="20">TonB-dependent siderophore receptor</fullName>
    </submittedName>
</protein>
<evidence type="ECO:0000256" key="6">
    <source>
        <dbReference type="ARBA" id="ARBA00022692"/>
    </source>
</evidence>
<evidence type="ECO:0000259" key="19">
    <source>
        <dbReference type="Pfam" id="PF07715"/>
    </source>
</evidence>
<name>A0ABS0EYY6_9BURK</name>
<keyword evidence="4 14" id="KW-1134">Transmembrane beta strand</keyword>
<evidence type="ECO:0000256" key="7">
    <source>
        <dbReference type="ARBA" id="ARBA00022729"/>
    </source>
</evidence>
<dbReference type="Gene3D" id="2.170.130.10">
    <property type="entry name" value="TonB-dependent receptor, plug domain"/>
    <property type="match status" value="1"/>
</dbReference>
<evidence type="ECO:0000256" key="2">
    <source>
        <dbReference type="ARBA" id="ARBA00009810"/>
    </source>
</evidence>
<evidence type="ECO:0000256" key="10">
    <source>
        <dbReference type="ARBA" id="ARBA00023077"/>
    </source>
</evidence>
<comment type="caution">
    <text evidence="20">The sequence shown here is derived from an EMBL/GenBank/DDBJ whole genome shotgun (WGS) entry which is preliminary data.</text>
</comment>
<dbReference type="Gene3D" id="2.40.170.20">
    <property type="entry name" value="TonB-dependent receptor, beta-barrel domain"/>
    <property type="match status" value="1"/>
</dbReference>
<dbReference type="SUPFAM" id="SSF56935">
    <property type="entry name" value="Porins"/>
    <property type="match status" value="1"/>
</dbReference>
<feature type="chain" id="PRO_5046192839" evidence="17">
    <location>
        <begin position="29"/>
        <end position="719"/>
    </location>
</feature>
<feature type="signal peptide" evidence="17">
    <location>
        <begin position="1"/>
        <end position="28"/>
    </location>
</feature>
<evidence type="ECO:0000313" key="21">
    <source>
        <dbReference type="Proteomes" id="UP000657372"/>
    </source>
</evidence>
<accession>A0ABS0EYY6</accession>
<evidence type="ECO:0000256" key="13">
    <source>
        <dbReference type="ARBA" id="ARBA00023237"/>
    </source>
</evidence>
<evidence type="ECO:0000256" key="4">
    <source>
        <dbReference type="ARBA" id="ARBA00022452"/>
    </source>
</evidence>
<keyword evidence="13 14" id="KW-0998">Cell outer membrane</keyword>
<dbReference type="PANTHER" id="PTHR32552">
    <property type="entry name" value="FERRICHROME IRON RECEPTOR-RELATED"/>
    <property type="match status" value="1"/>
</dbReference>
<keyword evidence="21" id="KW-1185">Reference proteome</keyword>
<feature type="compositionally biased region" description="Basic and acidic residues" evidence="16">
    <location>
        <begin position="36"/>
        <end position="45"/>
    </location>
</feature>
<keyword evidence="10 15" id="KW-0798">TonB box</keyword>
<dbReference type="InterPro" id="IPR012910">
    <property type="entry name" value="Plug_dom"/>
</dbReference>
<keyword evidence="7 17" id="KW-0732">Signal</keyword>
<keyword evidence="3 14" id="KW-0813">Transport</keyword>
<dbReference type="NCBIfam" id="TIGR01783">
    <property type="entry name" value="TonB-siderophor"/>
    <property type="match status" value="1"/>
</dbReference>
<evidence type="ECO:0000256" key="12">
    <source>
        <dbReference type="ARBA" id="ARBA00023170"/>
    </source>
</evidence>
<gene>
    <name evidence="20" type="ORF">IXC47_14460</name>
</gene>
<evidence type="ECO:0000256" key="16">
    <source>
        <dbReference type="SAM" id="MobiDB-lite"/>
    </source>
</evidence>
<evidence type="ECO:0000256" key="15">
    <source>
        <dbReference type="RuleBase" id="RU003357"/>
    </source>
</evidence>
<evidence type="ECO:0000256" key="14">
    <source>
        <dbReference type="PROSITE-ProRule" id="PRU01360"/>
    </source>
</evidence>
<dbReference type="EMBL" id="JADOEL010000013">
    <property type="protein sequence ID" value="MBF8178888.1"/>
    <property type="molecule type" value="Genomic_DNA"/>
</dbReference>
<reference evidence="20 21" key="1">
    <citation type="submission" date="2020-11" db="EMBL/GenBank/DDBJ databases">
        <title>WGS of Herminiimonas contaminans strain Marseille-Q4544 isolated from planarians Schmidtea mediterranea.</title>
        <authorList>
            <person name="Kangale L."/>
        </authorList>
    </citation>
    <scope>NUCLEOTIDE SEQUENCE [LARGE SCALE GENOMIC DNA]</scope>
    <source>
        <strain evidence="20 21">Marseille-Q4544</strain>
    </source>
</reference>
<evidence type="ECO:0000256" key="5">
    <source>
        <dbReference type="ARBA" id="ARBA00022496"/>
    </source>
</evidence>
<evidence type="ECO:0000256" key="17">
    <source>
        <dbReference type="SAM" id="SignalP"/>
    </source>
</evidence>